<keyword evidence="9" id="KW-0406">Ion transport</keyword>
<dbReference type="GO" id="GO:0001508">
    <property type="term" value="P:action potential"/>
    <property type="evidence" value="ECO:0007669"/>
    <property type="project" value="TreeGrafter"/>
</dbReference>
<dbReference type="SUPFAM" id="SSF81324">
    <property type="entry name" value="Voltage-gated potassium channels"/>
    <property type="match status" value="1"/>
</dbReference>
<feature type="transmembrane region" description="Helical" evidence="13">
    <location>
        <begin position="404"/>
        <end position="424"/>
    </location>
</feature>
<dbReference type="FunFam" id="1.20.120.350:FF:000018">
    <property type="entry name" value="Potassium voltage-gated channel subfamily B member"/>
    <property type="match status" value="1"/>
</dbReference>
<dbReference type="InterPro" id="IPR003968">
    <property type="entry name" value="K_chnl_volt-dep_Kv"/>
</dbReference>
<evidence type="ECO:0000256" key="12">
    <source>
        <dbReference type="SAM" id="MobiDB-lite"/>
    </source>
</evidence>
<feature type="compositionally biased region" description="Low complexity" evidence="12">
    <location>
        <begin position="829"/>
        <end position="838"/>
    </location>
</feature>
<evidence type="ECO:0000313" key="16">
    <source>
        <dbReference type="Proteomes" id="UP000821866"/>
    </source>
</evidence>
<keyword evidence="8 13" id="KW-1133">Transmembrane helix</keyword>
<dbReference type="VEuPathDB" id="VectorBase:LOC119163418"/>
<gene>
    <name evidence="15" type="ORF">HPB51_026041</name>
</gene>
<dbReference type="SUPFAM" id="SSF54695">
    <property type="entry name" value="POZ domain"/>
    <property type="match status" value="1"/>
</dbReference>
<evidence type="ECO:0000256" key="6">
    <source>
        <dbReference type="ARBA" id="ARBA00022882"/>
    </source>
</evidence>
<keyword evidence="16" id="KW-1185">Reference proteome</keyword>
<reference evidence="15" key="1">
    <citation type="journal article" date="2020" name="Cell">
        <title>Large-Scale Comparative Analyses of Tick Genomes Elucidate Their Genetic Diversity and Vector Capacities.</title>
        <authorList>
            <consortium name="Tick Genome and Microbiome Consortium (TIGMIC)"/>
            <person name="Jia N."/>
            <person name="Wang J."/>
            <person name="Shi W."/>
            <person name="Du L."/>
            <person name="Sun Y."/>
            <person name="Zhan W."/>
            <person name="Jiang J.F."/>
            <person name="Wang Q."/>
            <person name="Zhang B."/>
            <person name="Ji P."/>
            <person name="Bell-Sakyi L."/>
            <person name="Cui X.M."/>
            <person name="Yuan T.T."/>
            <person name="Jiang B.G."/>
            <person name="Yang W.F."/>
            <person name="Lam T.T."/>
            <person name="Chang Q.C."/>
            <person name="Ding S.J."/>
            <person name="Wang X.J."/>
            <person name="Zhu J.G."/>
            <person name="Ruan X.D."/>
            <person name="Zhao L."/>
            <person name="Wei J.T."/>
            <person name="Ye R.Z."/>
            <person name="Que T.C."/>
            <person name="Du C.H."/>
            <person name="Zhou Y.H."/>
            <person name="Cheng J.X."/>
            <person name="Dai P.F."/>
            <person name="Guo W.B."/>
            <person name="Han X.H."/>
            <person name="Huang E.J."/>
            <person name="Li L.F."/>
            <person name="Wei W."/>
            <person name="Gao Y.C."/>
            <person name="Liu J.Z."/>
            <person name="Shao H.Z."/>
            <person name="Wang X."/>
            <person name="Wang C.C."/>
            <person name="Yang T.C."/>
            <person name="Huo Q.B."/>
            <person name="Li W."/>
            <person name="Chen H.Y."/>
            <person name="Chen S.E."/>
            <person name="Zhou L.G."/>
            <person name="Ni X.B."/>
            <person name="Tian J.H."/>
            <person name="Sheng Y."/>
            <person name="Liu T."/>
            <person name="Pan Y.S."/>
            <person name="Xia L.Y."/>
            <person name="Li J."/>
            <person name="Zhao F."/>
            <person name="Cao W.C."/>
        </authorList>
    </citation>
    <scope>NUCLEOTIDE SEQUENCE</scope>
    <source>
        <strain evidence="15">Rmic-2018</strain>
    </source>
</reference>
<dbReference type="PANTHER" id="PTHR11537">
    <property type="entry name" value="VOLTAGE-GATED POTASSIUM CHANNEL"/>
    <property type="match status" value="1"/>
</dbReference>
<proteinExistence type="predicted"/>
<comment type="caution">
    <text evidence="15">The sequence shown here is derived from an EMBL/GenBank/DDBJ whole genome shotgun (WGS) entry which is preliminary data.</text>
</comment>
<dbReference type="Gene3D" id="1.20.120.350">
    <property type="entry name" value="Voltage-gated potassium channels. Chain C"/>
    <property type="match status" value="1"/>
</dbReference>
<dbReference type="InterPro" id="IPR005821">
    <property type="entry name" value="Ion_trans_dom"/>
</dbReference>
<keyword evidence="5" id="KW-0631">Potassium channel</keyword>
<dbReference type="InterPro" id="IPR028325">
    <property type="entry name" value="VG_K_chnl"/>
</dbReference>
<dbReference type="InterPro" id="IPR003971">
    <property type="entry name" value="K_chnl_volt-dep_Kv5/Kv9"/>
</dbReference>
<dbReference type="Pfam" id="PF02214">
    <property type="entry name" value="BTB_2"/>
    <property type="match status" value="1"/>
</dbReference>
<dbReference type="GO" id="GO:0051260">
    <property type="term" value="P:protein homooligomerization"/>
    <property type="evidence" value="ECO:0007669"/>
    <property type="project" value="InterPro"/>
</dbReference>
<dbReference type="InterPro" id="IPR003131">
    <property type="entry name" value="T1-type_BTB"/>
</dbReference>
<dbReference type="Pfam" id="PF00520">
    <property type="entry name" value="Ion_trans"/>
    <property type="match status" value="1"/>
</dbReference>
<dbReference type="InterPro" id="IPR027359">
    <property type="entry name" value="Volt_channel_dom_sf"/>
</dbReference>
<keyword evidence="6" id="KW-0851">Voltage-gated channel</keyword>
<dbReference type="GO" id="GO:0005251">
    <property type="term" value="F:delayed rectifier potassium channel activity"/>
    <property type="evidence" value="ECO:0007669"/>
    <property type="project" value="TreeGrafter"/>
</dbReference>
<dbReference type="AlphaFoldDB" id="A0A9J6EE11"/>
<evidence type="ECO:0000256" key="7">
    <source>
        <dbReference type="ARBA" id="ARBA00022958"/>
    </source>
</evidence>
<dbReference type="Gene3D" id="3.30.710.10">
    <property type="entry name" value="Potassium Channel Kv1.1, Chain A"/>
    <property type="match status" value="1"/>
</dbReference>
<dbReference type="SMART" id="SM00225">
    <property type="entry name" value="BTB"/>
    <property type="match status" value="1"/>
</dbReference>
<dbReference type="PRINTS" id="PR01491">
    <property type="entry name" value="KVCHANNEL"/>
</dbReference>
<dbReference type="GO" id="GO:0008076">
    <property type="term" value="C:voltage-gated potassium channel complex"/>
    <property type="evidence" value="ECO:0007669"/>
    <property type="project" value="InterPro"/>
</dbReference>
<evidence type="ECO:0000259" key="14">
    <source>
        <dbReference type="SMART" id="SM00225"/>
    </source>
</evidence>
<feature type="domain" description="BTB" evidence="14">
    <location>
        <begin position="70"/>
        <end position="183"/>
    </location>
</feature>
<comment type="subcellular location">
    <subcellularLocation>
        <location evidence="1">Membrane</location>
        <topology evidence="1">Multi-pass membrane protein</topology>
    </subcellularLocation>
</comment>
<keyword evidence="7" id="KW-0630">Potassium</keyword>
<evidence type="ECO:0000256" key="8">
    <source>
        <dbReference type="ARBA" id="ARBA00022989"/>
    </source>
</evidence>
<sequence length="877" mass="97672">MRRPGLKRDLRVSSRARKATAAVVYIGAKADDRPGVRRRRLLSRAMQRARSLSSLPPEPFMIMRSKALNRRVVINVGGVRHEVLWRTLERLPHTRLGRLRECNTHEALAELCDDYSLADNEYFFDRHPRSFGAVLNFFRTGKLHLVEEMCHRYHQRKEHVHEEMRKEAESLRQRDEEYFGEGRRAQLQKFLWDLLEKPTSSLAARQVLSLSICLALFMLCWGWAAREAARRRCSRRHWRCGQGGGGREKPRGGENASVFPQVVAVLSILFIILSTIALTLNTLPELQERDLKGEVVDNPKLALVEAVCITWFTLEYLLRFLSSPNKWKFFKGVLNVIDLLAILPYFISLFLTETSSKKQDQFQDVRRVVQIFRIMRILRILKLARHSTGLQSLGFTLRNSYKELGLLMLFLAIGIMIFSSLAYFAEKEVADTKFTSIPETFWWASITMTTVGYGDICPTTPLGKIVGSVCCICGVLVIALPIPIIVNNFAEFYKNQMRREKALKRKEALERARREGSIVSFHHVNLRDAFAKSMDLVDVLVDTAHGVSQCSRGEKNLYKCEQRPARVVSLHDADHGTASNAASKSGELLRTRRTPAQGDAISLGEESASRLNAGCFRNYEHTLAASGGCSGPPGGGARGAADPLLVPEPLNSLSGSRQQAAGQTLAAASPELKEFLEGDFRANIELKTINRWDVGSVESSDTYLSCATQPFASQADLSQEPMASLQQPVQLVRPRFLQGVRTKARFDPVDATRALRPDTIELPRPEPHVFAPSATHKASPFSKVMTLFGGQSGRYGGAGDPGMRPEQHAATASRGAAKSILKKPEERTTASTGTATTPSLGALCVHTVDVMCSPVRAERTPLLTAQEDGSPAREPRS</sequence>
<keyword evidence="11" id="KW-0407">Ion channel</keyword>
<dbReference type="PANTHER" id="PTHR11537:SF254">
    <property type="entry name" value="POTASSIUM VOLTAGE-GATED CHANNEL PROTEIN SHAB"/>
    <property type="match status" value="1"/>
</dbReference>
<feature type="region of interest" description="Disordered" evidence="12">
    <location>
        <begin position="792"/>
        <end position="838"/>
    </location>
</feature>
<feature type="transmembrane region" description="Helical" evidence="13">
    <location>
        <begin position="465"/>
        <end position="490"/>
    </location>
</feature>
<dbReference type="PRINTS" id="PR01494">
    <property type="entry name" value="KV9CHANNEL"/>
</dbReference>
<feature type="transmembrane region" description="Helical" evidence="13">
    <location>
        <begin position="301"/>
        <end position="321"/>
    </location>
</feature>
<dbReference type="InterPro" id="IPR011333">
    <property type="entry name" value="SKP1/BTB/POZ_sf"/>
</dbReference>
<accession>A0A9J6EE11</accession>
<evidence type="ECO:0000256" key="10">
    <source>
        <dbReference type="ARBA" id="ARBA00023136"/>
    </source>
</evidence>
<feature type="transmembrane region" description="Helical" evidence="13">
    <location>
        <begin position="333"/>
        <end position="351"/>
    </location>
</feature>
<reference evidence="15" key="2">
    <citation type="submission" date="2021-09" db="EMBL/GenBank/DDBJ databases">
        <authorList>
            <person name="Jia N."/>
            <person name="Wang J."/>
            <person name="Shi W."/>
            <person name="Du L."/>
            <person name="Sun Y."/>
            <person name="Zhan W."/>
            <person name="Jiang J."/>
            <person name="Wang Q."/>
            <person name="Zhang B."/>
            <person name="Ji P."/>
            <person name="Sakyi L.B."/>
            <person name="Cui X."/>
            <person name="Yuan T."/>
            <person name="Jiang B."/>
            <person name="Yang W."/>
            <person name="Lam T.T.-Y."/>
            <person name="Chang Q."/>
            <person name="Ding S."/>
            <person name="Wang X."/>
            <person name="Zhu J."/>
            <person name="Ruan X."/>
            <person name="Zhao L."/>
            <person name="Wei J."/>
            <person name="Que T."/>
            <person name="Du C."/>
            <person name="Cheng J."/>
            <person name="Dai P."/>
            <person name="Han X."/>
            <person name="Huang E."/>
            <person name="Gao Y."/>
            <person name="Liu J."/>
            <person name="Shao H."/>
            <person name="Ye R."/>
            <person name="Li L."/>
            <person name="Wei W."/>
            <person name="Wang X."/>
            <person name="Wang C."/>
            <person name="Huo Q."/>
            <person name="Li W."/>
            <person name="Guo W."/>
            <person name="Chen H."/>
            <person name="Chen S."/>
            <person name="Zhou L."/>
            <person name="Zhou L."/>
            <person name="Ni X."/>
            <person name="Tian J."/>
            <person name="Zhou Y."/>
            <person name="Sheng Y."/>
            <person name="Liu T."/>
            <person name="Pan Y."/>
            <person name="Xia L."/>
            <person name="Li J."/>
            <person name="Zhao F."/>
            <person name="Cao W."/>
        </authorList>
    </citation>
    <scope>NUCLEOTIDE SEQUENCE</scope>
    <source>
        <strain evidence="15">Rmic-2018</strain>
        <tissue evidence="15">Larvae</tissue>
    </source>
</reference>
<evidence type="ECO:0000256" key="5">
    <source>
        <dbReference type="ARBA" id="ARBA00022826"/>
    </source>
</evidence>
<protein>
    <recommendedName>
        <fullName evidence="14">BTB domain-containing protein</fullName>
    </recommendedName>
</protein>
<evidence type="ECO:0000256" key="3">
    <source>
        <dbReference type="ARBA" id="ARBA00022538"/>
    </source>
</evidence>
<keyword evidence="4 13" id="KW-0812">Transmembrane</keyword>
<organism evidence="15 16">
    <name type="scientific">Rhipicephalus microplus</name>
    <name type="common">Cattle tick</name>
    <name type="synonym">Boophilus microplus</name>
    <dbReference type="NCBI Taxonomy" id="6941"/>
    <lineage>
        <taxon>Eukaryota</taxon>
        <taxon>Metazoa</taxon>
        <taxon>Ecdysozoa</taxon>
        <taxon>Arthropoda</taxon>
        <taxon>Chelicerata</taxon>
        <taxon>Arachnida</taxon>
        <taxon>Acari</taxon>
        <taxon>Parasitiformes</taxon>
        <taxon>Ixodida</taxon>
        <taxon>Ixodoidea</taxon>
        <taxon>Ixodidae</taxon>
        <taxon>Rhipicephalinae</taxon>
        <taxon>Rhipicephalus</taxon>
        <taxon>Boophilus</taxon>
    </lineage>
</organism>
<dbReference type="EMBL" id="JABSTU010000005">
    <property type="protein sequence ID" value="KAH8032588.1"/>
    <property type="molecule type" value="Genomic_DNA"/>
</dbReference>
<feature type="region of interest" description="Disordered" evidence="12">
    <location>
        <begin position="571"/>
        <end position="592"/>
    </location>
</feature>
<evidence type="ECO:0000313" key="15">
    <source>
        <dbReference type="EMBL" id="KAH8032588.1"/>
    </source>
</evidence>
<feature type="transmembrane region" description="Helical" evidence="13">
    <location>
        <begin position="207"/>
        <end position="225"/>
    </location>
</feature>
<keyword evidence="10 13" id="KW-0472">Membrane</keyword>
<evidence type="ECO:0000256" key="11">
    <source>
        <dbReference type="ARBA" id="ARBA00023303"/>
    </source>
</evidence>
<evidence type="ECO:0000256" key="2">
    <source>
        <dbReference type="ARBA" id="ARBA00022448"/>
    </source>
</evidence>
<keyword evidence="2" id="KW-0813">Transport</keyword>
<evidence type="ECO:0000256" key="1">
    <source>
        <dbReference type="ARBA" id="ARBA00004141"/>
    </source>
</evidence>
<feature type="transmembrane region" description="Helical" evidence="13">
    <location>
        <begin position="258"/>
        <end position="281"/>
    </location>
</feature>
<dbReference type="InterPro" id="IPR000210">
    <property type="entry name" value="BTB/POZ_dom"/>
</dbReference>
<dbReference type="Proteomes" id="UP000821866">
    <property type="component" value="Chromosome 3"/>
</dbReference>
<dbReference type="FunFam" id="1.10.287.70:FF:000034">
    <property type="entry name" value="Potassium voltage-gated channel subfamily B member"/>
    <property type="match status" value="1"/>
</dbReference>
<evidence type="ECO:0000256" key="9">
    <source>
        <dbReference type="ARBA" id="ARBA00023065"/>
    </source>
</evidence>
<evidence type="ECO:0000256" key="4">
    <source>
        <dbReference type="ARBA" id="ARBA00022692"/>
    </source>
</evidence>
<keyword evidence="3" id="KW-0633">Potassium transport</keyword>
<dbReference type="PRINTS" id="PR00169">
    <property type="entry name" value="KCHANNEL"/>
</dbReference>
<dbReference type="Gene3D" id="1.10.287.70">
    <property type="match status" value="1"/>
</dbReference>
<evidence type="ECO:0000256" key="13">
    <source>
        <dbReference type="SAM" id="Phobius"/>
    </source>
</evidence>
<name>A0A9J6EE11_RHIMP</name>